<sequence length="312" mass="33787">MQKTKEEILHSTRKSLSLLEKGDVKNALMLFSGAILTKASRKYVLEDEEINIVELFAQSITSTDDFCVELGLQLAVSFAQDFDCLPYLIEEIDITVHIKNCLSLLSGKVDNAMSSQAISSPSQLCKLITLPAWASDLAMLIYWVCQSKDVKQVLQNADANVRLSNIGKAIPPSSRLMSRAFELAIASLDSRLLSSHELSEVISPLTVRAPGTPSISSTLRDSIRASPLQLSSTLSSLLGGPQSSRKTPKSGLKVVQSGTMLHKSGFALRSEPTTPTLSAPPSTHLDADDGHQLEDTKDAGRVDPVELKEGRV</sequence>
<keyword evidence="3" id="KW-1185">Reference proteome</keyword>
<feature type="region of interest" description="Disordered" evidence="1">
    <location>
        <begin position="234"/>
        <end position="253"/>
    </location>
</feature>
<name>A0ABQ5K0S9_9EUKA</name>
<gene>
    <name evidence="2" type="ORF">ADUPG1_012823</name>
</gene>
<accession>A0ABQ5K0S9</accession>
<organism evidence="2 3">
    <name type="scientific">Aduncisulcus paluster</name>
    <dbReference type="NCBI Taxonomy" id="2918883"/>
    <lineage>
        <taxon>Eukaryota</taxon>
        <taxon>Metamonada</taxon>
        <taxon>Carpediemonas-like organisms</taxon>
        <taxon>Aduncisulcus</taxon>
    </lineage>
</organism>
<feature type="compositionally biased region" description="Low complexity" evidence="1">
    <location>
        <begin position="270"/>
        <end position="283"/>
    </location>
</feature>
<feature type="region of interest" description="Disordered" evidence="1">
    <location>
        <begin position="264"/>
        <end position="312"/>
    </location>
</feature>
<feature type="compositionally biased region" description="Basic and acidic residues" evidence="1">
    <location>
        <begin position="285"/>
        <end position="312"/>
    </location>
</feature>
<evidence type="ECO:0000256" key="1">
    <source>
        <dbReference type="SAM" id="MobiDB-lite"/>
    </source>
</evidence>
<dbReference type="Proteomes" id="UP001057375">
    <property type="component" value="Unassembled WGS sequence"/>
</dbReference>
<protein>
    <submittedName>
        <fullName evidence="2">Uncharacterized protein</fullName>
    </submittedName>
</protein>
<reference evidence="2" key="1">
    <citation type="submission" date="2022-03" db="EMBL/GenBank/DDBJ databases">
        <title>Draft genome sequence of Aduncisulcus paluster, a free-living microaerophilic Fornicata.</title>
        <authorList>
            <person name="Yuyama I."/>
            <person name="Kume K."/>
            <person name="Tamura T."/>
            <person name="Inagaki Y."/>
            <person name="Hashimoto T."/>
        </authorList>
    </citation>
    <scope>NUCLEOTIDE SEQUENCE</scope>
    <source>
        <strain evidence="2">NY0171</strain>
    </source>
</reference>
<evidence type="ECO:0000313" key="2">
    <source>
        <dbReference type="EMBL" id="GKT24711.1"/>
    </source>
</evidence>
<feature type="compositionally biased region" description="Low complexity" evidence="1">
    <location>
        <begin position="234"/>
        <end position="244"/>
    </location>
</feature>
<dbReference type="EMBL" id="BQXS01012539">
    <property type="protein sequence ID" value="GKT24711.1"/>
    <property type="molecule type" value="Genomic_DNA"/>
</dbReference>
<comment type="caution">
    <text evidence="2">The sequence shown here is derived from an EMBL/GenBank/DDBJ whole genome shotgun (WGS) entry which is preliminary data.</text>
</comment>
<evidence type="ECO:0000313" key="3">
    <source>
        <dbReference type="Proteomes" id="UP001057375"/>
    </source>
</evidence>
<proteinExistence type="predicted"/>